<evidence type="ECO:0000256" key="1">
    <source>
        <dbReference type="SAM" id="MobiDB-lite"/>
    </source>
</evidence>
<evidence type="ECO:0000313" key="3">
    <source>
        <dbReference type="Proteomes" id="UP000050349"/>
    </source>
</evidence>
<accession>A0A0N8NY37</accession>
<name>A0A0N8NY37_PSEFL</name>
<gene>
    <name evidence="2" type="ORF">AN403_6029</name>
</gene>
<feature type="region of interest" description="Disordered" evidence="1">
    <location>
        <begin position="18"/>
        <end position="53"/>
    </location>
</feature>
<dbReference type="EMBL" id="LJXB01000042">
    <property type="protein sequence ID" value="KPU61913.1"/>
    <property type="molecule type" value="Genomic_DNA"/>
</dbReference>
<feature type="compositionally biased region" description="Polar residues" evidence="1">
    <location>
        <begin position="27"/>
        <end position="44"/>
    </location>
</feature>
<sequence>MRPSASTGIGMTFKRASSSPFRVRKNPGSSIQTFLPSRPNTRSASPKPELYPEVMNTCSGRQWRFLEMER</sequence>
<proteinExistence type="predicted"/>
<evidence type="ECO:0000313" key="2">
    <source>
        <dbReference type="EMBL" id="KPU61913.1"/>
    </source>
</evidence>
<comment type="caution">
    <text evidence="2">The sequence shown here is derived from an EMBL/GenBank/DDBJ whole genome shotgun (WGS) entry which is preliminary data.</text>
</comment>
<organism evidence="2 3">
    <name type="scientific">Pseudomonas fluorescens</name>
    <dbReference type="NCBI Taxonomy" id="294"/>
    <lineage>
        <taxon>Bacteria</taxon>
        <taxon>Pseudomonadati</taxon>
        <taxon>Pseudomonadota</taxon>
        <taxon>Gammaproteobacteria</taxon>
        <taxon>Pseudomonadales</taxon>
        <taxon>Pseudomonadaceae</taxon>
        <taxon>Pseudomonas</taxon>
    </lineage>
</organism>
<protein>
    <submittedName>
        <fullName evidence="2">Uncharacterized protein</fullName>
    </submittedName>
</protein>
<dbReference type="AlphaFoldDB" id="A0A0N8NY37"/>
<dbReference type="Proteomes" id="UP000050349">
    <property type="component" value="Unassembled WGS sequence"/>
</dbReference>
<reference evidence="2 3" key="1">
    <citation type="submission" date="2015-09" db="EMBL/GenBank/DDBJ databases">
        <authorList>
            <consortium name="Swine Surveillance"/>
        </authorList>
    </citation>
    <scope>NUCLEOTIDE SEQUENCE [LARGE SCALE GENOMIC DNA]</scope>
    <source>
        <strain evidence="2 3">S613</strain>
    </source>
</reference>